<dbReference type="EMBL" id="JAZGJQ010000011">
    <property type="protein sequence ID" value="MEE6147994.1"/>
    <property type="molecule type" value="Genomic_DNA"/>
</dbReference>
<keyword evidence="2" id="KW-1185">Reference proteome</keyword>
<accession>A0ABU7RBM2</accession>
<evidence type="ECO:0000313" key="2">
    <source>
        <dbReference type="Proteomes" id="UP001332931"/>
    </source>
</evidence>
<sequence>MADDFFDDDDPYFLVCDRLDAGEDPREVFAWATSRRKRAKGEVQRDQWDEALSYIGAEYPELDLG</sequence>
<gene>
    <name evidence="1" type="ORF">VXJ25_08380</name>
</gene>
<comment type="caution">
    <text evidence="1">The sequence shown here is derived from an EMBL/GenBank/DDBJ whole genome shotgun (WGS) entry which is preliminary data.</text>
</comment>
<evidence type="ECO:0000313" key="1">
    <source>
        <dbReference type="EMBL" id="MEE6147994.1"/>
    </source>
</evidence>
<dbReference type="Proteomes" id="UP001332931">
    <property type="component" value="Unassembled WGS sequence"/>
</dbReference>
<proteinExistence type="predicted"/>
<protein>
    <submittedName>
        <fullName evidence="1">Uncharacterized protein</fullName>
    </submittedName>
</protein>
<dbReference type="RefSeq" id="WP_330958759.1">
    <property type="nucleotide sequence ID" value="NZ_JAZGJQ010000011.1"/>
</dbReference>
<name>A0ABU7RBM2_9ACTN</name>
<organism evidence="1 2">
    <name type="scientific">Olsenella absiana</name>
    <dbReference type="NCBI Taxonomy" id="3115222"/>
    <lineage>
        <taxon>Bacteria</taxon>
        <taxon>Bacillati</taxon>
        <taxon>Actinomycetota</taxon>
        <taxon>Coriobacteriia</taxon>
        <taxon>Coriobacteriales</taxon>
        <taxon>Atopobiaceae</taxon>
        <taxon>Olsenella</taxon>
    </lineage>
</organism>
<reference evidence="1 2" key="1">
    <citation type="submission" date="2024-01" db="EMBL/GenBank/DDBJ databases">
        <title>Description of Olsenella sp. nov., isolated from pig feces.</title>
        <authorList>
            <person name="Chang Y.-H."/>
        </authorList>
    </citation>
    <scope>NUCLEOTIDE SEQUENCE [LARGE SCALE GENOMIC DNA]</scope>
    <source>
        <strain evidence="1 2">YH-ols2223</strain>
    </source>
</reference>